<gene>
    <name evidence="1" type="ORF">SDC9_199673</name>
</gene>
<accession>A0A645IL54</accession>
<evidence type="ECO:0000313" key="1">
    <source>
        <dbReference type="EMBL" id="MPN52021.1"/>
    </source>
</evidence>
<evidence type="ECO:0008006" key="2">
    <source>
        <dbReference type="Google" id="ProtNLM"/>
    </source>
</evidence>
<organism evidence="1">
    <name type="scientific">bioreactor metagenome</name>
    <dbReference type="NCBI Taxonomy" id="1076179"/>
    <lineage>
        <taxon>unclassified sequences</taxon>
        <taxon>metagenomes</taxon>
        <taxon>ecological metagenomes</taxon>
    </lineage>
</organism>
<reference evidence="1" key="1">
    <citation type="submission" date="2019-08" db="EMBL/GenBank/DDBJ databases">
        <authorList>
            <person name="Kucharzyk K."/>
            <person name="Murdoch R.W."/>
            <person name="Higgins S."/>
            <person name="Loffler F."/>
        </authorList>
    </citation>
    <scope>NUCLEOTIDE SEQUENCE</scope>
</reference>
<dbReference type="SUPFAM" id="SSF64167">
    <property type="entry name" value="SurE-like"/>
    <property type="match status" value="1"/>
</dbReference>
<dbReference type="AlphaFoldDB" id="A0A645IL54"/>
<dbReference type="EMBL" id="VSSQ01117713">
    <property type="protein sequence ID" value="MPN52021.1"/>
    <property type="molecule type" value="Genomic_DNA"/>
</dbReference>
<sequence length="52" mass="5845">MGGELVDNDNDPDTDIVAVKRNKISITPIHFDLTNYGLMKSLNEWNIDKIGL</sequence>
<protein>
    <recommendedName>
        <fullName evidence="2">5'-nucleotidase</fullName>
    </recommendedName>
</protein>
<name>A0A645IL54_9ZZZZ</name>
<comment type="caution">
    <text evidence="1">The sequence shown here is derived from an EMBL/GenBank/DDBJ whole genome shotgun (WGS) entry which is preliminary data.</text>
</comment>
<dbReference type="Gene3D" id="3.40.1210.10">
    <property type="entry name" value="Survival protein SurE-like phosphatase/nucleotidase"/>
    <property type="match status" value="1"/>
</dbReference>
<dbReference type="GO" id="GO:0016787">
    <property type="term" value="F:hydrolase activity"/>
    <property type="evidence" value="ECO:0007669"/>
    <property type="project" value="InterPro"/>
</dbReference>
<proteinExistence type="predicted"/>
<dbReference type="InterPro" id="IPR036523">
    <property type="entry name" value="SurE-like_sf"/>
</dbReference>